<feature type="region of interest" description="Disordered" evidence="1">
    <location>
        <begin position="68"/>
        <end position="93"/>
    </location>
</feature>
<dbReference type="Proteomes" id="UP001642464">
    <property type="component" value="Unassembled WGS sequence"/>
</dbReference>
<proteinExistence type="predicted"/>
<name>A0ABP0HXI0_9DINO</name>
<keyword evidence="3" id="KW-1185">Reference proteome</keyword>
<organism evidence="2 3">
    <name type="scientific">Durusdinium trenchii</name>
    <dbReference type="NCBI Taxonomy" id="1381693"/>
    <lineage>
        <taxon>Eukaryota</taxon>
        <taxon>Sar</taxon>
        <taxon>Alveolata</taxon>
        <taxon>Dinophyceae</taxon>
        <taxon>Suessiales</taxon>
        <taxon>Symbiodiniaceae</taxon>
        <taxon>Durusdinium</taxon>
    </lineage>
</organism>
<evidence type="ECO:0000313" key="2">
    <source>
        <dbReference type="EMBL" id="CAK8994905.1"/>
    </source>
</evidence>
<dbReference type="EMBL" id="CAXAMM010002127">
    <property type="protein sequence ID" value="CAK8994905.1"/>
    <property type="molecule type" value="Genomic_DNA"/>
</dbReference>
<evidence type="ECO:0000256" key="1">
    <source>
        <dbReference type="SAM" id="MobiDB-lite"/>
    </source>
</evidence>
<evidence type="ECO:0000313" key="3">
    <source>
        <dbReference type="Proteomes" id="UP001642464"/>
    </source>
</evidence>
<comment type="caution">
    <text evidence="2">The sequence shown here is derived from an EMBL/GenBank/DDBJ whole genome shotgun (WGS) entry which is preliminary data.</text>
</comment>
<protein>
    <submittedName>
        <fullName evidence="2">Uncharacterized protein</fullName>
    </submittedName>
</protein>
<reference evidence="2 3" key="1">
    <citation type="submission" date="2024-02" db="EMBL/GenBank/DDBJ databases">
        <authorList>
            <person name="Chen Y."/>
            <person name="Shah S."/>
            <person name="Dougan E. K."/>
            <person name="Thang M."/>
            <person name="Chan C."/>
        </authorList>
    </citation>
    <scope>NUCLEOTIDE SEQUENCE [LARGE SCALE GENOMIC DNA]</scope>
</reference>
<accession>A0ABP0HXI0</accession>
<sequence length="435" mass="49080">MPQGRVVRQDELTKEKFGAKATSQVDAAMFQALTGEDGPLPAGLLPSIKTGTEAGAKRLFQALDDENKQVVKQKKENKDKDKSEELKPKTLSEQAGDKLQLTLEQATKARKLGIQLMALDYAKELSEQLKTHATAMESVYTSLCSATAKDPLDEREVKRILKDIDDKTSWFEKAEVDYDEDPVPVQVSTLLPHEVLHALHQLGGDQVREKVNETIANLTAWSLKHTMAGTAPLVGFSGEQFDRNTFRHEMAGKPLAGGFKLVYFGFKADLKARKQCHLFTKYYLCKDCCERCSAVKPTTSAPHPMTYKNMAPNAPYATTCIDHDQYVATCDRISPWSAIEGFQLETVTWDFMHVVYLGTARDHVPSVLKMLHHLGYHYTEGETDDHFLKCIYMEMKKDCKQKGRHVLNFSRLVDLSNKRCNKQTVVLVGQQEMFR</sequence>
<feature type="compositionally biased region" description="Basic and acidic residues" evidence="1">
    <location>
        <begin position="68"/>
        <end position="90"/>
    </location>
</feature>
<gene>
    <name evidence="2" type="ORF">SCF082_LOCUS4130</name>
</gene>